<dbReference type="GO" id="GO:0003676">
    <property type="term" value="F:nucleic acid binding"/>
    <property type="evidence" value="ECO:0007669"/>
    <property type="project" value="InterPro"/>
</dbReference>
<sequence length="286" mass="33302">MPQNSMLEVKLFDVWGIDFMGPFPLSFGTHYILIIVDYVSKWMEVVALPMNDAKVVVEVSNRQIKQILEKTVSASRKDWSIKLEDALWAYRTSFKTPIGMSPYQLVYGKACHLSLELEHKALWASEFLNYDLSKVGESRILQLHQLEEFRNRAYENAKIYKEQMKKWHDQRIQKKELREGQLVLLFSSRLKLFPGKLRSRWSGPFVIHKVFPHGAIELKNPANGDTFKVNGQRVKPYHEGQESSLIDKVCTVLCIKRRGYSNEYGSRTARKTISENKRMEKSENQA</sequence>
<name>A0A9D5AJ71_PEA</name>
<protein>
    <submittedName>
        <fullName evidence="1">Uncharacterized protein</fullName>
    </submittedName>
</protein>
<dbReference type="Proteomes" id="UP001058974">
    <property type="component" value="Chromosome 5"/>
</dbReference>
<dbReference type="SUPFAM" id="SSF53098">
    <property type="entry name" value="Ribonuclease H-like"/>
    <property type="match status" value="1"/>
</dbReference>
<proteinExistence type="predicted"/>
<gene>
    <name evidence="1" type="ORF">KIW84_053743</name>
</gene>
<dbReference type="InterPro" id="IPR052160">
    <property type="entry name" value="Gypsy_RT_Integrase-like"/>
</dbReference>
<dbReference type="AlphaFoldDB" id="A0A9D5AJ71"/>
<dbReference type="PANTHER" id="PTHR47266">
    <property type="entry name" value="ENDONUCLEASE-RELATED"/>
    <property type="match status" value="1"/>
</dbReference>
<keyword evidence="2" id="KW-1185">Reference proteome</keyword>
<evidence type="ECO:0000313" key="2">
    <source>
        <dbReference type="Proteomes" id="UP001058974"/>
    </source>
</evidence>
<dbReference type="Gramene" id="Psat05G0374300-T1">
    <property type="protein sequence ID" value="KAI5407600.1"/>
    <property type="gene ID" value="KIW84_053743"/>
</dbReference>
<accession>A0A9D5AJ71</accession>
<organism evidence="1 2">
    <name type="scientific">Pisum sativum</name>
    <name type="common">Garden pea</name>
    <name type="synonym">Lathyrus oleraceus</name>
    <dbReference type="NCBI Taxonomy" id="3888"/>
    <lineage>
        <taxon>Eukaryota</taxon>
        <taxon>Viridiplantae</taxon>
        <taxon>Streptophyta</taxon>
        <taxon>Embryophyta</taxon>
        <taxon>Tracheophyta</taxon>
        <taxon>Spermatophyta</taxon>
        <taxon>Magnoliopsida</taxon>
        <taxon>eudicotyledons</taxon>
        <taxon>Gunneridae</taxon>
        <taxon>Pentapetalae</taxon>
        <taxon>rosids</taxon>
        <taxon>fabids</taxon>
        <taxon>Fabales</taxon>
        <taxon>Fabaceae</taxon>
        <taxon>Papilionoideae</taxon>
        <taxon>50 kb inversion clade</taxon>
        <taxon>NPAAA clade</taxon>
        <taxon>Hologalegina</taxon>
        <taxon>IRL clade</taxon>
        <taxon>Fabeae</taxon>
        <taxon>Lathyrus</taxon>
    </lineage>
</organism>
<dbReference type="EMBL" id="JAMSHJ010000005">
    <property type="protein sequence ID" value="KAI5407600.1"/>
    <property type="molecule type" value="Genomic_DNA"/>
</dbReference>
<reference evidence="1 2" key="1">
    <citation type="journal article" date="2022" name="Nat. Genet.">
        <title>Improved pea reference genome and pan-genome highlight genomic features and evolutionary characteristics.</title>
        <authorList>
            <person name="Yang T."/>
            <person name="Liu R."/>
            <person name="Luo Y."/>
            <person name="Hu S."/>
            <person name="Wang D."/>
            <person name="Wang C."/>
            <person name="Pandey M.K."/>
            <person name="Ge S."/>
            <person name="Xu Q."/>
            <person name="Li N."/>
            <person name="Li G."/>
            <person name="Huang Y."/>
            <person name="Saxena R.K."/>
            <person name="Ji Y."/>
            <person name="Li M."/>
            <person name="Yan X."/>
            <person name="He Y."/>
            <person name="Liu Y."/>
            <person name="Wang X."/>
            <person name="Xiang C."/>
            <person name="Varshney R.K."/>
            <person name="Ding H."/>
            <person name="Gao S."/>
            <person name="Zong X."/>
        </authorList>
    </citation>
    <scope>NUCLEOTIDE SEQUENCE [LARGE SCALE GENOMIC DNA]</scope>
    <source>
        <strain evidence="1 2">cv. Zhongwan 6</strain>
    </source>
</reference>
<dbReference type="InterPro" id="IPR036397">
    <property type="entry name" value="RNaseH_sf"/>
</dbReference>
<dbReference type="InterPro" id="IPR012337">
    <property type="entry name" value="RNaseH-like_sf"/>
</dbReference>
<comment type="caution">
    <text evidence="1">The sequence shown here is derived from an EMBL/GenBank/DDBJ whole genome shotgun (WGS) entry which is preliminary data.</text>
</comment>
<dbReference type="Gene3D" id="3.30.420.10">
    <property type="entry name" value="Ribonuclease H-like superfamily/Ribonuclease H"/>
    <property type="match status" value="2"/>
</dbReference>
<evidence type="ECO:0000313" key="1">
    <source>
        <dbReference type="EMBL" id="KAI5407600.1"/>
    </source>
</evidence>